<keyword evidence="10" id="KW-0585">Phenylalanine catabolism</keyword>
<evidence type="ECO:0000256" key="8">
    <source>
        <dbReference type="ARBA" id="ARBA00023002"/>
    </source>
</evidence>
<keyword evidence="5 12" id="KW-0479">Metal-binding</keyword>
<dbReference type="InterPro" id="IPR011051">
    <property type="entry name" value="RmlC_Cupin_sf"/>
</dbReference>
<dbReference type="GO" id="GO:0005737">
    <property type="term" value="C:cytoplasm"/>
    <property type="evidence" value="ECO:0007669"/>
    <property type="project" value="TreeGrafter"/>
</dbReference>
<dbReference type="InterPro" id="IPR005708">
    <property type="entry name" value="Homogentis_dOase"/>
</dbReference>
<dbReference type="FunFam" id="2.60.120.10:FF:000034">
    <property type="entry name" value="Homogentisate 1,2-dioxygenase"/>
    <property type="match status" value="1"/>
</dbReference>
<dbReference type="EMBL" id="JOWA01000108">
    <property type="protein sequence ID" value="KEZ41692.1"/>
    <property type="molecule type" value="Genomic_DNA"/>
</dbReference>
<sequence length="537" mass="59486">MHAKAKLTDPTKAFHFTDLGSNKPTRDDDPYEYMCGFGNHFQSELIPGTLPIAQNHPQLCRFELYTECLTASAFAAPRATNSSACLYRCRPSCAISREIKLESQALVESCFLAANPNLSSSASQLEWSPFRLPTPGTAVDFVDGLRTIGGSGDPNLRDGFALHIFTINRPMDHRAFLNADGECMFIAQHGNIDIKTEFGRIYLQPGEIAVIPRGVKYTLDPANGSADARGYIIELFGTRWELPNLGPIGSQGLANPRDFLVPVAYVDDNLREPWQIVIKLSGKLHSVEQDHSPFDVAAWHGNCVPYKYDMTKFVSISSVSVDHTDPSIYTILTAKSQDPNTPLIDFLWFGPHWDVAMNTFRPPFFHRNAASEFLANIYSKGTTGGRSGGFQAGGGSYEAGWIPHGGFNETYLTEMKKKKNDPRVIFDSYLTFMMESSRSMLFTPWAMGTAKVGATDPTVWNAMPDRFSTNDTVQKLLRHVRSQKESRRLKDEAFFDDNRLLELVQHLPTTLPVDSVVNGAESNNGAVAEAVPAPISI</sequence>
<evidence type="ECO:0000259" key="14">
    <source>
        <dbReference type="Pfam" id="PF20510"/>
    </source>
</evidence>
<dbReference type="EC" id="1.13.11.5" evidence="4"/>
<evidence type="ECO:0000256" key="5">
    <source>
        <dbReference type="ARBA" id="ARBA00022723"/>
    </source>
</evidence>
<proteinExistence type="inferred from homology"/>
<keyword evidence="8" id="KW-0560">Oxidoreductase</keyword>
<dbReference type="HOGENOM" id="CLU_027174_0_1_1"/>
<keyword evidence="6" id="KW-0828">Tyrosine catabolism</keyword>
<dbReference type="RefSeq" id="XP_016641491.1">
    <property type="nucleotide sequence ID" value="XM_016788854.1"/>
</dbReference>
<dbReference type="Pfam" id="PF20510">
    <property type="entry name" value="HgmA_N"/>
    <property type="match status" value="1"/>
</dbReference>
<organism evidence="15 16">
    <name type="scientific">Pseudallescheria apiosperma</name>
    <name type="common">Scedosporium apiospermum</name>
    <dbReference type="NCBI Taxonomy" id="563466"/>
    <lineage>
        <taxon>Eukaryota</taxon>
        <taxon>Fungi</taxon>
        <taxon>Dikarya</taxon>
        <taxon>Ascomycota</taxon>
        <taxon>Pezizomycotina</taxon>
        <taxon>Sordariomycetes</taxon>
        <taxon>Hypocreomycetidae</taxon>
        <taxon>Microascales</taxon>
        <taxon>Microascaceae</taxon>
        <taxon>Scedosporium</taxon>
    </lineage>
</organism>
<feature type="binding site" evidence="12">
    <location>
        <position position="366"/>
    </location>
    <ligand>
        <name>Fe cation</name>
        <dbReference type="ChEBI" id="CHEBI:24875"/>
    </ligand>
</feature>
<dbReference type="KEGG" id="sapo:SAPIO_CDS6861"/>
<evidence type="ECO:0000256" key="4">
    <source>
        <dbReference type="ARBA" id="ARBA00013127"/>
    </source>
</evidence>
<feature type="domain" description="Homogentisate 1,2-dioxygenase C-terminal" evidence="13">
    <location>
        <begin position="312"/>
        <end position="466"/>
    </location>
</feature>
<dbReference type="Gene3D" id="2.60.120.10">
    <property type="entry name" value="Jelly Rolls"/>
    <property type="match status" value="1"/>
</dbReference>
<keyword evidence="16" id="KW-1185">Reference proteome</keyword>
<dbReference type="Proteomes" id="UP000028545">
    <property type="component" value="Unassembled WGS sequence"/>
</dbReference>
<evidence type="ECO:0000256" key="2">
    <source>
        <dbReference type="ARBA" id="ARBA00004704"/>
    </source>
</evidence>
<dbReference type="SUPFAM" id="SSF51182">
    <property type="entry name" value="RmlC-like cupins"/>
    <property type="match status" value="1"/>
</dbReference>
<evidence type="ECO:0000313" key="15">
    <source>
        <dbReference type="EMBL" id="KEZ41692.1"/>
    </source>
</evidence>
<evidence type="ECO:0000256" key="12">
    <source>
        <dbReference type="PIRSR" id="PIRSR605708-2"/>
    </source>
</evidence>
<dbReference type="GO" id="GO:0046872">
    <property type="term" value="F:metal ion binding"/>
    <property type="evidence" value="ECO:0007669"/>
    <property type="project" value="UniProtKB-KW"/>
</dbReference>
<dbReference type="PANTHER" id="PTHR11056">
    <property type="entry name" value="HOMOGENTISATE 1,2-DIOXYGENASE"/>
    <property type="match status" value="1"/>
</dbReference>
<dbReference type="UniPathway" id="UPA00139">
    <property type="reaction ID" value="UER00339"/>
</dbReference>
<comment type="similarity">
    <text evidence="3">Belongs to the homogentisate dioxygenase family.</text>
</comment>
<evidence type="ECO:0000256" key="7">
    <source>
        <dbReference type="ARBA" id="ARBA00022964"/>
    </source>
</evidence>
<keyword evidence="9 12" id="KW-0408">Iron</keyword>
<gene>
    <name evidence="15" type="ORF">SAPIO_CDS6861</name>
</gene>
<feature type="active site" description="Proton acceptor" evidence="11">
    <location>
        <position position="323"/>
    </location>
</feature>
<evidence type="ECO:0000256" key="9">
    <source>
        <dbReference type="ARBA" id="ARBA00023004"/>
    </source>
</evidence>
<dbReference type="AlphaFoldDB" id="A0A084G2Y0"/>
<feature type="domain" description="Homogentisate 1,2-dioxygenase N-terminal" evidence="14">
    <location>
        <begin position="32"/>
        <end position="310"/>
    </location>
</feature>
<evidence type="ECO:0000256" key="11">
    <source>
        <dbReference type="PIRSR" id="PIRSR605708-1"/>
    </source>
</evidence>
<dbReference type="InterPro" id="IPR046452">
    <property type="entry name" value="HgmA_N"/>
</dbReference>
<evidence type="ECO:0000259" key="13">
    <source>
        <dbReference type="Pfam" id="PF04209"/>
    </source>
</evidence>
<name>A0A084G2Y0_PSEDA</name>
<feature type="binding site" evidence="12">
    <location>
        <position position="404"/>
    </location>
    <ligand>
        <name>homogentisate</name>
        <dbReference type="ChEBI" id="CHEBI:16169"/>
    </ligand>
</feature>
<evidence type="ECO:0000256" key="10">
    <source>
        <dbReference type="ARBA" id="ARBA00023232"/>
    </source>
</evidence>
<dbReference type="GO" id="GO:0006559">
    <property type="term" value="P:L-phenylalanine catabolic process"/>
    <property type="evidence" value="ECO:0007669"/>
    <property type="project" value="UniProtKB-UniPathway"/>
</dbReference>
<dbReference type="InterPro" id="IPR046451">
    <property type="entry name" value="HgmA_C"/>
</dbReference>
<feature type="binding site" evidence="12">
    <location>
        <position position="404"/>
    </location>
    <ligand>
        <name>Fe cation</name>
        <dbReference type="ChEBI" id="CHEBI:24875"/>
    </ligand>
</feature>
<dbReference type="GO" id="GO:0006572">
    <property type="term" value="P:L-tyrosine catabolic process"/>
    <property type="evidence" value="ECO:0007669"/>
    <property type="project" value="UniProtKB-KW"/>
</dbReference>
<accession>A0A084G2Y0</accession>
<keyword evidence="7" id="KW-0223">Dioxygenase</keyword>
<feature type="binding site" evidence="12">
    <location>
        <position position="372"/>
    </location>
    <ligand>
        <name>Fe cation</name>
        <dbReference type="ChEBI" id="CHEBI:24875"/>
    </ligand>
</feature>
<dbReference type="VEuPathDB" id="FungiDB:SAPIO_CDS6861"/>
<dbReference type="GO" id="GO:0004411">
    <property type="term" value="F:homogentisate 1,2-dioxygenase activity"/>
    <property type="evidence" value="ECO:0007669"/>
    <property type="project" value="UniProtKB-EC"/>
</dbReference>
<evidence type="ECO:0000313" key="16">
    <source>
        <dbReference type="Proteomes" id="UP000028545"/>
    </source>
</evidence>
<dbReference type="PANTHER" id="PTHR11056:SF5">
    <property type="entry name" value="HOMOGENTISATE 1,2-DIOXYGENASE"/>
    <property type="match status" value="1"/>
</dbReference>
<dbReference type="CDD" id="cd07000">
    <property type="entry name" value="cupin_HGO_N"/>
    <property type="match status" value="1"/>
</dbReference>
<dbReference type="GeneID" id="27725933"/>
<reference evidence="15 16" key="1">
    <citation type="journal article" date="2014" name="Genome Announc.">
        <title>Draft genome sequence of the pathogenic fungus Scedosporium apiospermum.</title>
        <authorList>
            <person name="Vandeputte P."/>
            <person name="Ghamrawi S."/>
            <person name="Rechenmann M."/>
            <person name="Iltis A."/>
            <person name="Giraud S."/>
            <person name="Fleury M."/>
            <person name="Thornton C."/>
            <person name="Delhaes L."/>
            <person name="Meyer W."/>
            <person name="Papon N."/>
            <person name="Bouchara J.P."/>
        </authorList>
    </citation>
    <scope>NUCLEOTIDE SEQUENCE [LARGE SCALE GENOMIC DNA]</scope>
    <source>
        <strain evidence="15 16">IHEM 14462</strain>
    </source>
</reference>
<dbReference type="OrthoDB" id="1689029at2759"/>
<comment type="caution">
    <text evidence="15">The sequence shown here is derived from an EMBL/GenBank/DDBJ whole genome shotgun (WGS) entry which is preliminary data.</text>
</comment>
<protein>
    <recommendedName>
        <fullName evidence="4">homogentisate 1,2-dioxygenase</fullName>
        <ecNumber evidence="4">1.13.11.5</ecNumber>
    </recommendedName>
</protein>
<evidence type="ECO:0000256" key="1">
    <source>
        <dbReference type="ARBA" id="ARBA00001962"/>
    </source>
</evidence>
<evidence type="ECO:0000256" key="3">
    <source>
        <dbReference type="ARBA" id="ARBA00007757"/>
    </source>
</evidence>
<evidence type="ECO:0000256" key="6">
    <source>
        <dbReference type="ARBA" id="ARBA00022878"/>
    </source>
</evidence>
<dbReference type="Pfam" id="PF04209">
    <property type="entry name" value="HgmA_C"/>
    <property type="match status" value="1"/>
</dbReference>
<dbReference type="InterPro" id="IPR014710">
    <property type="entry name" value="RmlC-like_jellyroll"/>
</dbReference>
<comment type="pathway">
    <text evidence="2">Amino-acid degradation; L-phenylalanine degradation; acetoacetate and fumarate from L-phenylalanine: step 4/6.</text>
</comment>
<comment type="cofactor">
    <cofactor evidence="1 12">
        <name>Fe cation</name>
        <dbReference type="ChEBI" id="CHEBI:24875"/>
    </cofactor>
</comment>